<dbReference type="EMBL" id="CP042913">
    <property type="protein sequence ID" value="QEG34389.1"/>
    <property type="molecule type" value="Genomic_DNA"/>
</dbReference>
<dbReference type="AlphaFoldDB" id="A0A5B9Q9I7"/>
<gene>
    <name evidence="1" type="ORF">Pr1d_16650</name>
</gene>
<proteinExistence type="predicted"/>
<keyword evidence="2" id="KW-1185">Reference proteome</keyword>
<dbReference type="KEGG" id="bgok:Pr1d_16650"/>
<evidence type="ECO:0000313" key="1">
    <source>
        <dbReference type="EMBL" id="QEG34389.1"/>
    </source>
</evidence>
<organism evidence="1 2">
    <name type="scientific">Bythopirellula goksoeyrii</name>
    <dbReference type="NCBI Taxonomy" id="1400387"/>
    <lineage>
        <taxon>Bacteria</taxon>
        <taxon>Pseudomonadati</taxon>
        <taxon>Planctomycetota</taxon>
        <taxon>Planctomycetia</taxon>
        <taxon>Pirellulales</taxon>
        <taxon>Lacipirellulaceae</taxon>
        <taxon>Bythopirellula</taxon>
    </lineage>
</organism>
<reference evidence="1 2" key="1">
    <citation type="submission" date="2019-08" db="EMBL/GenBank/DDBJ databases">
        <title>Deep-cultivation of Planctomycetes and their phenomic and genomic characterization uncovers novel biology.</title>
        <authorList>
            <person name="Wiegand S."/>
            <person name="Jogler M."/>
            <person name="Boedeker C."/>
            <person name="Pinto D."/>
            <person name="Vollmers J."/>
            <person name="Rivas-Marin E."/>
            <person name="Kohn T."/>
            <person name="Peeters S.H."/>
            <person name="Heuer A."/>
            <person name="Rast P."/>
            <person name="Oberbeckmann S."/>
            <person name="Bunk B."/>
            <person name="Jeske O."/>
            <person name="Meyerdierks A."/>
            <person name="Storesund J.E."/>
            <person name="Kallscheuer N."/>
            <person name="Luecker S."/>
            <person name="Lage O.M."/>
            <person name="Pohl T."/>
            <person name="Merkel B.J."/>
            <person name="Hornburger P."/>
            <person name="Mueller R.-W."/>
            <person name="Bruemmer F."/>
            <person name="Labrenz M."/>
            <person name="Spormann A.M."/>
            <person name="Op den Camp H."/>
            <person name="Overmann J."/>
            <person name="Amann R."/>
            <person name="Jetten M.S.M."/>
            <person name="Mascher T."/>
            <person name="Medema M.H."/>
            <person name="Devos D.P."/>
            <person name="Kaster A.-K."/>
            <person name="Ovreas L."/>
            <person name="Rohde M."/>
            <person name="Galperin M.Y."/>
            <person name="Jogler C."/>
        </authorList>
    </citation>
    <scope>NUCLEOTIDE SEQUENCE [LARGE SCALE GENOMIC DNA]</scope>
    <source>
        <strain evidence="1 2">Pr1d</strain>
    </source>
</reference>
<sequence>MHCHSTCRTASQFQANEVDNRKLCITQSTTYYGRYKQFLRFRWLNCGHFEVTLSRETWHTAHGRREPIAISEEMMNILNKSSPLGSEKFSTSSRACGGNIRLTVFPRISAATKENYKVMMRHWQKATLAKALRREVINNQLFERCDLAPLREIALGIRFWWLCSSPDLHVTDRKFRIISAVPFTTRLSWR</sequence>
<accession>A0A5B9Q9I7</accession>
<dbReference type="Proteomes" id="UP000323917">
    <property type="component" value="Chromosome"/>
</dbReference>
<evidence type="ECO:0000313" key="2">
    <source>
        <dbReference type="Proteomes" id="UP000323917"/>
    </source>
</evidence>
<protein>
    <submittedName>
        <fullName evidence="1">Uncharacterized protein</fullName>
    </submittedName>
</protein>
<name>A0A5B9Q9I7_9BACT</name>